<dbReference type="EMBL" id="SWDB01000011">
    <property type="protein sequence ID" value="TKB45975.1"/>
    <property type="molecule type" value="Genomic_DNA"/>
</dbReference>
<comment type="caution">
    <text evidence="6">The sequence shown here is derived from an EMBL/GenBank/DDBJ whole genome shotgun (WGS) entry which is preliminary data.</text>
</comment>
<sequence>MIYPIFALVLLTFIVGVITLSTRFKSVLNRTVKIKYYRNMQGQEVPEFVTRTTRCFNNLFEVPVLFYAVTLMMVATGHKSELSLLLAWCFVFSRVVQAMVHLTYNNVIHRMIGFWAGFIIVIIMWLELLFTAVP</sequence>
<proteinExistence type="predicted"/>
<feature type="transmembrane region" description="Helical" evidence="5">
    <location>
        <begin position="6"/>
        <end position="24"/>
    </location>
</feature>
<keyword evidence="3 5" id="KW-1133">Transmembrane helix</keyword>
<evidence type="ECO:0000256" key="3">
    <source>
        <dbReference type="ARBA" id="ARBA00022989"/>
    </source>
</evidence>
<evidence type="ECO:0000313" key="7">
    <source>
        <dbReference type="Proteomes" id="UP000307999"/>
    </source>
</evidence>
<evidence type="ECO:0000256" key="5">
    <source>
        <dbReference type="SAM" id="Phobius"/>
    </source>
</evidence>
<organism evidence="6 7">
    <name type="scientific">Thalassotalea mangrovi</name>
    <dbReference type="NCBI Taxonomy" id="2572245"/>
    <lineage>
        <taxon>Bacteria</taxon>
        <taxon>Pseudomonadati</taxon>
        <taxon>Pseudomonadota</taxon>
        <taxon>Gammaproteobacteria</taxon>
        <taxon>Alteromonadales</taxon>
        <taxon>Colwelliaceae</taxon>
        <taxon>Thalassotalea</taxon>
    </lineage>
</organism>
<dbReference type="InterPro" id="IPR023352">
    <property type="entry name" value="MAPEG-like_dom_sf"/>
</dbReference>
<dbReference type="AlphaFoldDB" id="A0A4U1B6H6"/>
<evidence type="ECO:0008006" key="8">
    <source>
        <dbReference type="Google" id="ProtNLM"/>
    </source>
</evidence>
<evidence type="ECO:0000256" key="2">
    <source>
        <dbReference type="ARBA" id="ARBA00022692"/>
    </source>
</evidence>
<dbReference type="GO" id="GO:0016020">
    <property type="term" value="C:membrane"/>
    <property type="evidence" value="ECO:0007669"/>
    <property type="project" value="UniProtKB-SubCell"/>
</dbReference>
<dbReference type="Gene3D" id="1.20.120.550">
    <property type="entry name" value="Membrane associated eicosanoid/glutathione metabolism-like domain"/>
    <property type="match status" value="1"/>
</dbReference>
<comment type="subcellular location">
    <subcellularLocation>
        <location evidence="1">Membrane</location>
    </subcellularLocation>
</comment>
<feature type="transmembrane region" description="Helical" evidence="5">
    <location>
        <begin position="112"/>
        <end position="133"/>
    </location>
</feature>
<keyword evidence="7" id="KW-1185">Reference proteome</keyword>
<evidence type="ECO:0000256" key="1">
    <source>
        <dbReference type="ARBA" id="ARBA00004370"/>
    </source>
</evidence>
<feature type="transmembrane region" description="Helical" evidence="5">
    <location>
        <begin position="59"/>
        <end position="76"/>
    </location>
</feature>
<keyword evidence="4 5" id="KW-0472">Membrane</keyword>
<accession>A0A4U1B6H6</accession>
<dbReference type="OrthoDB" id="328594at2"/>
<dbReference type="Pfam" id="PF01124">
    <property type="entry name" value="MAPEG"/>
    <property type="match status" value="1"/>
</dbReference>
<gene>
    <name evidence="6" type="ORF">E8M12_06220</name>
</gene>
<name>A0A4U1B6H6_9GAMM</name>
<keyword evidence="2 5" id="KW-0812">Transmembrane</keyword>
<reference evidence="6 7" key="1">
    <citation type="submission" date="2019-04" db="EMBL/GenBank/DDBJ databases">
        <title>Thalassotalea guangxiensis sp. nov., isolated from sediment of the coastal wetland.</title>
        <authorList>
            <person name="Zheng S."/>
            <person name="Zhang D."/>
        </authorList>
    </citation>
    <scope>NUCLEOTIDE SEQUENCE [LARGE SCALE GENOMIC DNA]</scope>
    <source>
        <strain evidence="6 7">ZS-4</strain>
    </source>
</reference>
<dbReference type="Proteomes" id="UP000307999">
    <property type="component" value="Unassembled WGS sequence"/>
</dbReference>
<feature type="transmembrane region" description="Helical" evidence="5">
    <location>
        <begin position="82"/>
        <end position="100"/>
    </location>
</feature>
<dbReference type="SUPFAM" id="SSF161084">
    <property type="entry name" value="MAPEG domain-like"/>
    <property type="match status" value="1"/>
</dbReference>
<evidence type="ECO:0000313" key="6">
    <source>
        <dbReference type="EMBL" id="TKB45975.1"/>
    </source>
</evidence>
<protein>
    <recommendedName>
        <fullName evidence="8">MAPEG family protein</fullName>
    </recommendedName>
</protein>
<evidence type="ECO:0000256" key="4">
    <source>
        <dbReference type="ARBA" id="ARBA00023136"/>
    </source>
</evidence>
<dbReference type="InterPro" id="IPR001129">
    <property type="entry name" value="Membr-assoc_MAPEG"/>
</dbReference>